<dbReference type="InterPro" id="IPR025233">
    <property type="entry name" value="DUF4176"/>
</dbReference>
<dbReference type="AlphaFoldDB" id="K8ZN19"/>
<name>K8ZN19_9ENTE</name>
<dbReference type="EMBL" id="AMYT01000021">
    <property type="protein sequence ID" value="EKU26991.1"/>
    <property type="molecule type" value="Genomic_DNA"/>
</dbReference>
<reference evidence="1 2" key="1">
    <citation type="journal article" date="2013" name="Genome Announc.">
        <title>Draft Genome Sequence of Catellicoccus marimammalium, a Novel Species Commonly Found in Gull Feces.</title>
        <authorList>
            <person name="Weigand M.R."/>
            <person name="Ryu H."/>
            <person name="Bozcek L."/>
            <person name="Konstantinidis K.T."/>
            <person name="Santo Domingo J.W."/>
        </authorList>
    </citation>
    <scope>NUCLEOTIDE SEQUENCE [LARGE SCALE GENOMIC DNA]</scope>
    <source>
        <strain evidence="1 2">M35/04/3</strain>
    </source>
</reference>
<gene>
    <name evidence="1" type="ORF">C683_0987</name>
</gene>
<proteinExistence type="predicted"/>
<dbReference type="Pfam" id="PF13780">
    <property type="entry name" value="DUF4176"/>
    <property type="match status" value="1"/>
</dbReference>
<evidence type="ECO:0000313" key="1">
    <source>
        <dbReference type="EMBL" id="EKU26991.1"/>
    </source>
</evidence>
<evidence type="ECO:0008006" key="3">
    <source>
        <dbReference type="Google" id="ProtNLM"/>
    </source>
</evidence>
<protein>
    <recommendedName>
        <fullName evidence="3">DUF4176 domain-containing protein</fullName>
    </recommendedName>
</protein>
<dbReference type="eggNOG" id="COG4495">
    <property type="taxonomic scope" value="Bacteria"/>
</dbReference>
<accession>K8ZN19</accession>
<dbReference type="OrthoDB" id="5124454at2"/>
<dbReference type="RefSeq" id="WP_009491548.1">
    <property type="nucleotide sequence ID" value="NZ_AMYT01000021.1"/>
</dbReference>
<keyword evidence="2" id="KW-1185">Reference proteome</keyword>
<dbReference type="Proteomes" id="UP000016057">
    <property type="component" value="Unassembled WGS sequence"/>
</dbReference>
<sequence length="106" mass="12182">MVNTILTIGTVVRLFHLDCDVMIIGRYPIVQKNGQEGYFEYSGCVYPDGFYGKDLFLFNQEDIAYILAYGYCSDKEIELLGEMKVNQHALLDLHRFSIAEWKNMGA</sequence>
<comment type="caution">
    <text evidence="1">The sequence shown here is derived from an EMBL/GenBank/DDBJ whole genome shotgun (WGS) entry which is preliminary data.</text>
</comment>
<organism evidence="1 2">
    <name type="scientific">Catellicoccus marimammalium M35/04/3</name>
    <dbReference type="NCBI Taxonomy" id="1234409"/>
    <lineage>
        <taxon>Bacteria</taxon>
        <taxon>Bacillati</taxon>
        <taxon>Bacillota</taxon>
        <taxon>Bacilli</taxon>
        <taxon>Lactobacillales</taxon>
        <taxon>Enterococcaceae</taxon>
        <taxon>Catellicoccus</taxon>
    </lineage>
</organism>
<evidence type="ECO:0000313" key="2">
    <source>
        <dbReference type="Proteomes" id="UP000016057"/>
    </source>
</evidence>